<feature type="domain" description="Beta-galactosidase" evidence="11">
    <location>
        <begin position="414"/>
        <end position="600"/>
    </location>
</feature>
<accession>A0ABW8ZZM2</accession>
<dbReference type="InterPro" id="IPR017853">
    <property type="entry name" value="GH"/>
</dbReference>
<dbReference type="Gene3D" id="2.102.20.10">
    <property type="entry name" value="Beta-galactosidase, domain 2"/>
    <property type="match status" value="1"/>
</dbReference>
<dbReference type="SUPFAM" id="SSF117100">
    <property type="entry name" value="Beta-galactosidase LacA, domain 3"/>
    <property type="match status" value="1"/>
</dbReference>
<dbReference type="Pfam" id="PF13363">
    <property type="entry name" value="BetaGal_dom3"/>
    <property type="match status" value="1"/>
</dbReference>
<comment type="similarity">
    <text evidence="2 8">Belongs to the glycosyl hydrolase 35 family.</text>
</comment>
<dbReference type="InterPro" id="IPR001944">
    <property type="entry name" value="Glycoside_Hdrlase_35"/>
</dbReference>
<comment type="catalytic activity">
    <reaction evidence="1">
        <text>Hydrolysis of terminal non-reducing beta-D-galactose residues in beta-D-galactosides.</text>
        <dbReference type="EC" id="3.2.1.23"/>
    </reaction>
</comment>
<evidence type="ECO:0000256" key="9">
    <source>
        <dbReference type="SAM" id="MobiDB-lite"/>
    </source>
</evidence>
<dbReference type="EMBL" id="JAQQFN010000029">
    <property type="protein sequence ID" value="MFL9887568.1"/>
    <property type="molecule type" value="Genomic_DNA"/>
</dbReference>
<dbReference type="InterPro" id="IPR018954">
    <property type="entry name" value="Betagal_dom2"/>
</dbReference>
<dbReference type="GO" id="GO:0004565">
    <property type="term" value="F:beta-galactosidase activity"/>
    <property type="evidence" value="ECO:0007669"/>
    <property type="project" value="UniProtKB-EC"/>
</dbReference>
<dbReference type="Gene3D" id="2.60.120.260">
    <property type="entry name" value="Galactose-binding domain-like"/>
    <property type="match status" value="2"/>
</dbReference>
<sequence length="1018" mass="106945">MKLSGLLLAAACGAILMSACGGSDNSEPGGTTTSGTSAGGTTTSAGPTLPSLPSGTPPQLVAHKIGWDHYTLRVDGKTTPIWSGEFHPFRLPSPSLWLDVLQKLKANGFNAVSIYFDWGYSSAKAGTYDFTGIRDMDTLLDMAAQAGLYVIARPGPYINAETDAGGFPGWLLTQSGKARTSAPDYLAAAREWMSKINPIIARHQLSTGQGTVILYQIENEMQDTSQTAYMQDLHDWARSDGISVPIFHNDPGPNGNFVPANSPIPGVVTGPVDLYAFDNYPQTNCTGNPGAGWYGLFSAGGAKGGATASPYTPGFIAEMEGGWFDNWGSSGIYPCMSQSGAGSNFERLFYGTNIANRIAIQNIYMSFGGTNWGWLPSTGLYTSYDYGAAIDEGRQPRPKLATLKALGNFVQSVPAIMHVDAGSAVSPSSQSIQILHGVDNTSGTNLYTVLHSPSNATSNDTFTFPVVTPDGGFTVPQQGTLRLNGADSKLLLANYSFGQHHLVYTTSDFDAQLSAASGDVVLLYGRQAEDGETVLRFSSQPTVSVIGGPSSNVSQAWDPSAGQLRLNYQHNALTRILIAGGGSTTPLMLLIADDNTASTFWRQSTSAGPILARGPSLLRTAAISGTTLGMTGDTVSTGSLEVWAPAAIKQLSWNGAALASQSTASGSLLAQNALSGPDAVSLPDLTAQPWRYMQESPEAQSAFDDSKWLSATLTSTSSTTPPPSGQPVLTADDYGFHHGDVWYRGKFTSASNVSSITLNYCGSQAGLDQVWVDGNYLGQNVLGGSTCGTFTVPVTLTPGPHVIATMIRNNGHNEDWYANDGHKEGRGLVSVSLGSGPTTNIAWKIQGNAGGENLWDTARGPMNNGGLWGERNGWYLAGFPAAGWSTATLPAAQAYPGTSWFRTTFPLSIPAGNDVSVGIQIGGADGTITGGNYRALIFVNGWNMGQYIANVGPQHTFVVPNGVLNSNGQNTIAIAVTSNGNPSDSLESVRLVNLGTVRGGVPVQLNDSPDYSAWLSAN</sequence>
<feature type="chain" id="PRO_5047385590" description="beta-galactosidase" evidence="10">
    <location>
        <begin position="22"/>
        <end position="1018"/>
    </location>
</feature>
<proteinExistence type="inferred from homology"/>
<evidence type="ECO:0000313" key="13">
    <source>
        <dbReference type="Proteomes" id="UP001629249"/>
    </source>
</evidence>
<keyword evidence="4 10" id="KW-0732">Signal</keyword>
<dbReference type="Pfam" id="PF01301">
    <property type="entry name" value="Glyco_hydro_35"/>
    <property type="match status" value="1"/>
</dbReference>
<evidence type="ECO:0000256" key="4">
    <source>
        <dbReference type="ARBA" id="ARBA00022729"/>
    </source>
</evidence>
<dbReference type="InterPro" id="IPR037110">
    <property type="entry name" value="Betagal_dom2_sf"/>
</dbReference>
<evidence type="ECO:0000256" key="10">
    <source>
        <dbReference type="SAM" id="SignalP"/>
    </source>
</evidence>
<dbReference type="InterPro" id="IPR036833">
    <property type="entry name" value="BetaGal_dom3_sf"/>
</dbReference>
<dbReference type="InterPro" id="IPR025972">
    <property type="entry name" value="BetaGal_dom3"/>
</dbReference>
<evidence type="ECO:0000313" key="12">
    <source>
        <dbReference type="EMBL" id="MFL9887568.1"/>
    </source>
</evidence>
<dbReference type="Pfam" id="PF13364">
    <property type="entry name" value="BetaGal_ABD2"/>
    <property type="match status" value="2"/>
</dbReference>
<dbReference type="RefSeq" id="WP_408333695.1">
    <property type="nucleotide sequence ID" value="NZ_JAQQFH010000038.1"/>
</dbReference>
<evidence type="ECO:0000256" key="8">
    <source>
        <dbReference type="RuleBase" id="RU003679"/>
    </source>
</evidence>
<dbReference type="SUPFAM" id="SSF49785">
    <property type="entry name" value="Galactose-binding domain-like"/>
    <property type="match status" value="2"/>
</dbReference>
<dbReference type="InterPro" id="IPR025300">
    <property type="entry name" value="BetaGal_jelly_roll_dom"/>
</dbReference>
<keyword evidence="6" id="KW-0325">Glycoprotein</keyword>
<dbReference type="Pfam" id="PF10435">
    <property type="entry name" value="BetaGal_dom2"/>
    <property type="match status" value="1"/>
</dbReference>
<protein>
    <recommendedName>
        <fullName evidence="3">beta-galactosidase</fullName>
        <ecNumber evidence="3">3.2.1.23</ecNumber>
    </recommendedName>
</protein>
<dbReference type="SUPFAM" id="SSF51445">
    <property type="entry name" value="(Trans)glycosidases"/>
    <property type="match status" value="1"/>
</dbReference>
<keyword evidence="13" id="KW-1185">Reference proteome</keyword>
<evidence type="ECO:0000256" key="3">
    <source>
        <dbReference type="ARBA" id="ARBA00012756"/>
    </source>
</evidence>
<feature type="region of interest" description="Disordered" evidence="9">
    <location>
        <begin position="23"/>
        <end position="53"/>
    </location>
</feature>
<dbReference type="InterPro" id="IPR008979">
    <property type="entry name" value="Galactose-bd-like_sf"/>
</dbReference>
<gene>
    <name evidence="12" type="ORF">PQR66_31385</name>
</gene>
<evidence type="ECO:0000256" key="1">
    <source>
        <dbReference type="ARBA" id="ARBA00001412"/>
    </source>
</evidence>
<feature type="compositionally biased region" description="Low complexity" evidence="9">
    <location>
        <begin position="28"/>
        <end position="53"/>
    </location>
</feature>
<dbReference type="PANTHER" id="PTHR23421">
    <property type="entry name" value="BETA-GALACTOSIDASE RELATED"/>
    <property type="match status" value="1"/>
</dbReference>
<dbReference type="InterPro" id="IPR031330">
    <property type="entry name" value="Gly_Hdrlase_35_cat"/>
</dbReference>
<comment type="caution">
    <text evidence="12">The sequence shown here is derived from an EMBL/GenBank/DDBJ whole genome shotgun (WGS) entry which is preliminary data.</text>
</comment>
<name>A0ABW8ZZM2_9BURK</name>
<dbReference type="PRINTS" id="PR00742">
    <property type="entry name" value="GLHYDRLASE35"/>
</dbReference>
<organism evidence="12 13">
    <name type="scientific">Paraburkholderia agricolaris</name>
    <dbReference type="NCBI Taxonomy" id="2152888"/>
    <lineage>
        <taxon>Bacteria</taxon>
        <taxon>Pseudomonadati</taxon>
        <taxon>Pseudomonadota</taxon>
        <taxon>Betaproteobacteria</taxon>
        <taxon>Burkholderiales</taxon>
        <taxon>Burkholderiaceae</taxon>
        <taxon>Paraburkholderia</taxon>
    </lineage>
</organism>
<dbReference type="PROSITE" id="PS51257">
    <property type="entry name" value="PROKAR_LIPOPROTEIN"/>
    <property type="match status" value="1"/>
</dbReference>
<evidence type="ECO:0000256" key="6">
    <source>
        <dbReference type="ARBA" id="ARBA00023180"/>
    </source>
</evidence>
<feature type="signal peptide" evidence="10">
    <location>
        <begin position="1"/>
        <end position="21"/>
    </location>
</feature>
<reference evidence="12 13" key="1">
    <citation type="journal article" date="2024" name="Chem. Sci.">
        <title>Discovery of megapolipeptins by genome mining of a Burkholderiales bacteria collection.</title>
        <authorList>
            <person name="Paulo B.S."/>
            <person name="Recchia M.J.J."/>
            <person name="Lee S."/>
            <person name="Fergusson C.H."/>
            <person name="Romanowski S.B."/>
            <person name="Hernandez A."/>
            <person name="Krull N."/>
            <person name="Liu D.Y."/>
            <person name="Cavanagh H."/>
            <person name="Bos A."/>
            <person name="Gray C.A."/>
            <person name="Murphy B.T."/>
            <person name="Linington R.G."/>
            <person name="Eustaquio A.S."/>
        </authorList>
    </citation>
    <scope>NUCLEOTIDE SEQUENCE [LARGE SCALE GENOMIC DNA]</scope>
    <source>
        <strain evidence="12 13">RL16-012-BIC-B</strain>
    </source>
</reference>
<evidence type="ECO:0000256" key="5">
    <source>
        <dbReference type="ARBA" id="ARBA00022801"/>
    </source>
</evidence>
<keyword evidence="5 12" id="KW-0378">Hydrolase</keyword>
<dbReference type="Proteomes" id="UP001629249">
    <property type="component" value="Unassembled WGS sequence"/>
</dbReference>
<dbReference type="EC" id="3.2.1.23" evidence="3"/>
<dbReference type="Gene3D" id="3.20.20.80">
    <property type="entry name" value="Glycosidases"/>
    <property type="match status" value="1"/>
</dbReference>
<dbReference type="SMART" id="SM01029">
    <property type="entry name" value="BetaGal_dom2"/>
    <property type="match status" value="1"/>
</dbReference>
<dbReference type="SUPFAM" id="SSF51011">
    <property type="entry name" value="Glycosyl hydrolase domain"/>
    <property type="match status" value="1"/>
</dbReference>
<keyword evidence="7 12" id="KW-0326">Glycosidase</keyword>
<evidence type="ECO:0000256" key="2">
    <source>
        <dbReference type="ARBA" id="ARBA00009809"/>
    </source>
</evidence>
<evidence type="ECO:0000259" key="11">
    <source>
        <dbReference type="SMART" id="SM01029"/>
    </source>
</evidence>
<evidence type="ECO:0000256" key="7">
    <source>
        <dbReference type="ARBA" id="ARBA00023295"/>
    </source>
</evidence>